<organism evidence="1 2">
    <name type="scientific">Streptomyces cupreus</name>
    <dbReference type="NCBI Taxonomy" id="2759956"/>
    <lineage>
        <taxon>Bacteria</taxon>
        <taxon>Bacillati</taxon>
        <taxon>Actinomycetota</taxon>
        <taxon>Actinomycetes</taxon>
        <taxon>Kitasatosporales</taxon>
        <taxon>Streptomycetaceae</taxon>
        <taxon>Streptomyces</taxon>
    </lineage>
</organism>
<proteinExistence type="predicted"/>
<dbReference type="AlphaFoldDB" id="A0A7X1J2S9"/>
<evidence type="ECO:0000313" key="1">
    <source>
        <dbReference type="EMBL" id="MBC2903176.1"/>
    </source>
</evidence>
<reference evidence="1 2" key="1">
    <citation type="submission" date="2020-08" db="EMBL/GenBank/DDBJ databases">
        <title>Streptomyces sp. PSKA01 genome sequencing and assembly.</title>
        <authorList>
            <person name="Mandal S."/>
            <person name="Maiti P.K."/>
            <person name="Das P."/>
        </authorList>
    </citation>
    <scope>NUCLEOTIDE SEQUENCE [LARGE SCALE GENOMIC DNA]</scope>
    <source>
        <strain evidence="1 2">PSKA01</strain>
    </source>
</reference>
<evidence type="ECO:0000313" key="2">
    <source>
        <dbReference type="Proteomes" id="UP000584670"/>
    </source>
</evidence>
<keyword evidence="2" id="KW-1185">Reference proteome</keyword>
<sequence length="85" mass="9345">MTHTRTHVYVSFANPYLICDLCRQTVPRWHNNDKCGCTEECWLDPCSHDAEAVSVCPSWSPVDGCLCQEVLGTVDHGAPGVVDPA</sequence>
<protein>
    <submittedName>
        <fullName evidence="1">Uncharacterized protein</fullName>
    </submittedName>
</protein>
<name>A0A7X1J2S9_9ACTN</name>
<accession>A0A7X1J2S9</accession>
<comment type="caution">
    <text evidence="1">The sequence shown here is derived from an EMBL/GenBank/DDBJ whole genome shotgun (WGS) entry which is preliminary data.</text>
</comment>
<dbReference type="Proteomes" id="UP000584670">
    <property type="component" value="Unassembled WGS sequence"/>
</dbReference>
<gene>
    <name evidence="1" type="ORF">H4N64_16475</name>
</gene>
<dbReference type="RefSeq" id="WP_186283063.1">
    <property type="nucleotide sequence ID" value="NZ_JACMSF010000015.1"/>
</dbReference>
<dbReference type="EMBL" id="JACMSF010000015">
    <property type="protein sequence ID" value="MBC2903176.1"/>
    <property type="molecule type" value="Genomic_DNA"/>
</dbReference>